<dbReference type="InterPro" id="IPR011991">
    <property type="entry name" value="ArsR-like_HTH"/>
</dbReference>
<dbReference type="SUPFAM" id="SSF46785">
    <property type="entry name" value="Winged helix' DNA-binding domain"/>
    <property type="match status" value="1"/>
</dbReference>
<evidence type="ECO:0000256" key="2">
    <source>
        <dbReference type="ARBA" id="ARBA00023125"/>
    </source>
</evidence>
<dbReference type="InterPro" id="IPR000835">
    <property type="entry name" value="HTH_MarR-typ"/>
</dbReference>
<evidence type="ECO:0000256" key="3">
    <source>
        <dbReference type="ARBA" id="ARBA00023163"/>
    </source>
</evidence>
<dbReference type="PROSITE" id="PS51257">
    <property type="entry name" value="PROKAR_LIPOPROTEIN"/>
    <property type="match status" value="1"/>
</dbReference>
<dbReference type="Proteomes" id="UP000651010">
    <property type="component" value="Unassembled WGS sequence"/>
</dbReference>
<dbReference type="Pfam" id="PF01047">
    <property type="entry name" value="MarR"/>
    <property type="match status" value="1"/>
</dbReference>
<sequence length="156" mass="17266">MYDTRNIDELAAALLALMSCMNSPRQDDVLLKEAGVALDRALFPLLVGLSRSSALGVAELAELVGRDASTVSRQIARLEELGLVKRKSSKEDLRVKAAAITKAGSRTIEAIVHARRRLLGQLLEDWTEEDRRNLPRLMQKLADAMREARTTIDQDA</sequence>
<dbReference type="PANTHER" id="PTHR42756">
    <property type="entry name" value="TRANSCRIPTIONAL REGULATOR, MARR"/>
    <property type="match status" value="1"/>
</dbReference>
<proteinExistence type="predicted"/>
<dbReference type="SMART" id="SM00347">
    <property type="entry name" value="HTH_MARR"/>
    <property type="match status" value="1"/>
</dbReference>
<dbReference type="EMBL" id="JACZZA010000006">
    <property type="protein sequence ID" value="MBE1161017.1"/>
    <property type="molecule type" value="Genomic_DNA"/>
</dbReference>
<keyword evidence="2" id="KW-0238">DNA-binding</keyword>
<organism evidence="5 6">
    <name type="scientific">Dyella acidiphila</name>
    <dbReference type="NCBI Taxonomy" id="2775866"/>
    <lineage>
        <taxon>Bacteria</taxon>
        <taxon>Pseudomonadati</taxon>
        <taxon>Pseudomonadota</taxon>
        <taxon>Gammaproteobacteria</taxon>
        <taxon>Lysobacterales</taxon>
        <taxon>Rhodanobacteraceae</taxon>
        <taxon>Dyella</taxon>
    </lineage>
</organism>
<keyword evidence="6" id="KW-1185">Reference proteome</keyword>
<protein>
    <submittedName>
        <fullName evidence="5">MarR family transcriptional regulator</fullName>
    </submittedName>
</protein>
<dbReference type="RefSeq" id="WP_192555872.1">
    <property type="nucleotide sequence ID" value="NZ_JACZZA010000006.1"/>
</dbReference>
<comment type="caution">
    <text evidence="5">The sequence shown here is derived from an EMBL/GenBank/DDBJ whole genome shotgun (WGS) entry which is preliminary data.</text>
</comment>
<evidence type="ECO:0000256" key="1">
    <source>
        <dbReference type="ARBA" id="ARBA00023015"/>
    </source>
</evidence>
<dbReference type="CDD" id="cd00090">
    <property type="entry name" value="HTH_ARSR"/>
    <property type="match status" value="1"/>
</dbReference>
<dbReference type="Gene3D" id="1.10.10.10">
    <property type="entry name" value="Winged helix-like DNA-binding domain superfamily/Winged helix DNA-binding domain"/>
    <property type="match status" value="1"/>
</dbReference>
<dbReference type="InterPro" id="IPR036388">
    <property type="entry name" value="WH-like_DNA-bd_sf"/>
</dbReference>
<evidence type="ECO:0000259" key="4">
    <source>
        <dbReference type="PROSITE" id="PS50995"/>
    </source>
</evidence>
<dbReference type="PANTHER" id="PTHR42756:SF1">
    <property type="entry name" value="TRANSCRIPTIONAL REPRESSOR OF EMRAB OPERON"/>
    <property type="match status" value="1"/>
</dbReference>
<feature type="domain" description="HTH marR-type" evidence="4">
    <location>
        <begin position="7"/>
        <end position="143"/>
    </location>
</feature>
<keyword evidence="3" id="KW-0804">Transcription</keyword>
<name>A0ABR9GAE5_9GAMM</name>
<dbReference type="InterPro" id="IPR036390">
    <property type="entry name" value="WH_DNA-bd_sf"/>
</dbReference>
<dbReference type="PROSITE" id="PS50995">
    <property type="entry name" value="HTH_MARR_2"/>
    <property type="match status" value="1"/>
</dbReference>
<evidence type="ECO:0000313" key="5">
    <source>
        <dbReference type="EMBL" id="MBE1161017.1"/>
    </source>
</evidence>
<reference evidence="5 6" key="1">
    <citation type="submission" date="2020-09" db="EMBL/GenBank/DDBJ databases">
        <title>Dyella sp. 7MK23 isolated from forest soil.</title>
        <authorList>
            <person name="Fu J."/>
        </authorList>
    </citation>
    <scope>NUCLEOTIDE SEQUENCE [LARGE SCALE GENOMIC DNA]</scope>
    <source>
        <strain evidence="5 6">7MK23</strain>
    </source>
</reference>
<gene>
    <name evidence="5" type="ORF">IGX34_11510</name>
</gene>
<evidence type="ECO:0000313" key="6">
    <source>
        <dbReference type="Proteomes" id="UP000651010"/>
    </source>
</evidence>
<accession>A0ABR9GAE5</accession>
<keyword evidence="1" id="KW-0805">Transcription regulation</keyword>
<dbReference type="PRINTS" id="PR00598">
    <property type="entry name" value="HTHMARR"/>
</dbReference>